<dbReference type="GO" id="GO:0008237">
    <property type="term" value="F:metallopeptidase activity"/>
    <property type="evidence" value="ECO:0007669"/>
    <property type="project" value="UniProtKB-KW"/>
</dbReference>
<name>A0A2P2L714_RHIMU</name>
<accession>A0A2P2L714</accession>
<sequence length="92" mass="10624">MPNSQILKMRKKGRENACTRAFSHKDLLMIITSLIFWCCLEGVYPSLAFTCTFTHEDSLIIRAYTYIFKLPRGNTAVIGLQLWPFYCGLLKN</sequence>
<protein>
    <submittedName>
        <fullName evidence="1">ATP-dependent zinc metalloprotease FTSH 12ic-like</fullName>
    </submittedName>
</protein>
<evidence type="ECO:0000313" key="1">
    <source>
        <dbReference type="EMBL" id="MBX13762.1"/>
    </source>
</evidence>
<keyword evidence="1" id="KW-0645">Protease</keyword>
<proteinExistence type="predicted"/>
<reference evidence="1" key="1">
    <citation type="submission" date="2018-02" db="EMBL/GenBank/DDBJ databases">
        <title>Rhizophora mucronata_Transcriptome.</title>
        <authorList>
            <person name="Meera S.P."/>
            <person name="Sreeshan A."/>
            <person name="Augustine A."/>
        </authorList>
    </citation>
    <scope>NUCLEOTIDE SEQUENCE</scope>
    <source>
        <tissue evidence="1">Leaf</tissue>
    </source>
</reference>
<keyword evidence="1" id="KW-0482">Metalloprotease</keyword>
<dbReference type="EMBL" id="GGEC01033278">
    <property type="protein sequence ID" value="MBX13762.1"/>
    <property type="molecule type" value="Transcribed_RNA"/>
</dbReference>
<dbReference type="GO" id="GO:0006508">
    <property type="term" value="P:proteolysis"/>
    <property type="evidence" value="ECO:0007669"/>
    <property type="project" value="UniProtKB-KW"/>
</dbReference>
<dbReference type="AlphaFoldDB" id="A0A2P2L714"/>
<organism evidence="1">
    <name type="scientific">Rhizophora mucronata</name>
    <name type="common">Asiatic mangrove</name>
    <dbReference type="NCBI Taxonomy" id="61149"/>
    <lineage>
        <taxon>Eukaryota</taxon>
        <taxon>Viridiplantae</taxon>
        <taxon>Streptophyta</taxon>
        <taxon>Embryophyta</taxon>
        <taxon>Tracheophyta</taxon>
        <taxon>Spermatophyta</taxon>
        <taxon>Magnoliopsida</taxon>
        <taxon>eudicotyledons</taxon>
        <taxon>Gunneridae</taxon>
        <taxon>Pentapetalae</taxon>
        <taxon>rosids</taxon>
        <taxon>fabids</taxon>
        <taxon>Malpighiales</taxon>
        <taxon>Rhizophoraceae</taxon>
        <taxon>Rhizophora</taxon>
    </lineage>
</organism>
<keyword evidence="1" id="KW-0378">Hydrolase</keyword>